<sequence length="368" mass="42181">MGPPIKQDPDASSPYIKADPDDKDTVLADVDDEDIFDDDGDLDFSNAAQNVWLSRIPRQLWENWDKLDDDEEIQVGTIRIEGPGNDIKRISLRLQEREDNKEVPKDYVLQRYTLDSEPSVNPAKNTYVFTEKEIAGQDNRTVVFGEARSALYESVKRDARRKERKKKWEPYVRKTINKQTSLVAGVSEEFNCLPVENEEFEELSTKRALEALKPKTKIMYIGGAPNQLLQGRTVLPTEKGSFVQAAKTSKPKAQENKTTRMPQNELLDLIYGCFREYRYWSFKDLKARLRQPEAYLKQTLELTAHLVKGGDFVNTWELKPEARESSYANAWGYAEPQGELAPATYTEDVSDEDASEMDNDETQFENVS</sequence>
<dbReference type="InterPro" id="IPR036388">
    <property type="entry name" value="WH-like_DNA-bd_sf"/>
</dbReference>
<reference evidence="13 14" key="1">
    <citation type="submission" date="2016-12" db="EMBL/GenBank/DDBJ databases">
        <title>The genomes of Aspergillus section Nigri reveals drivers in fungal speciation.</title>
        <authorList>
            <consortium name="DOE Joint Genome Institute"/>
            <person name="Vesth T.C."/>
            <person name="Nybo J."/>
            <person name="Theobald S."/>
            <person name="Brandl J."/>
            <person name="Frisvad J.C."/>
            <person name="Nielsen K.F."/>
            <person name="Lyhne E.K."/>
            <person name="Kogle M.E."/>
            <person name="Kuo A."/>
            <person name="Riley R."/>
            <person name="Clum A."/>
            <person name="Nolan M."/>
            <person name="Lipzen A."/>
            <person name="Salamov A."/>
            <person name="Henrissat B."/>
            <person name="Wiebenga A."/>
            <person name="De Vries R.P."/>
            <person name="Grigoriev I.V."/>
            <person name="Mortensen U.H."/>
            <person name="Andersen M.R."/>
            <person name="Baker S.E."/>
        </authorList>
    </citation>
    <scope>NUCLEOTIDE SEQUENCE [LARGE SCALE GENOMIC DNA]</scope>
    <source>
        <strain evidence="13 14">IBT 23096</strain>
    </source>
</reference>
<dbReference type="PANTHER" id="PTHR10445:SF0">
    <property type="entry name" value="GENERAL TRANSCRIPTION FACTOR IIF SUBUNIT 2"/>
    <property type="match status" value="1"/>
</dbReference>
<evidence type="ECO:0000259" key="12">
    <source>
        <dbReference type="Pfam" id="PF17683"/>
    </source>
</evidence>
<accession>A0A2I2GD01</accession>
<comment type="caution">
    <text evidence="13">The sequence shown here is derived from an EMBL/GenBank/DDBJ whole genome shotgun (WGS) entry which is preliminary data.</text>
</comment>
<feature type="region of interest" description="Disordered" evidence="10">
    <location>
        <begin position="1"/>
        <end position="23"/>
    </location>
</feature>
<evidence type="ECO:0000256" key="6">
    <source>
        <dbReference type="ARBA" id="ARBA00023163"/>
    </source>
</evidence>
<dbReference type="Pfam" id="PF17683">
    <property type="entry name" value="TFIIF_beta_N"/>
    <property type="match status" value="1"/>
</dbReference>
<name>A0A2I2GD01_9EURO</name>
<evidence type="ECO:0000256" key="4">
    <source>
        <dbReference type="ARBA" id="ARBA00023015"/>
    </source>
</evidence>
<evidence type="ECO:0000256" key="8">
    <source>
        <dbReference type="ARBA" id="ARBA00081473"/>
    </source>
</evidence>
<evidence type="ECO:0000313" key="13">
    <source>
        <dbReference type="EMBL" id="PLB50742.1"/>
    </source>
</evidence>
<keyword evidence="6" id="KW-0804">Transcription</keyword>
<feature type="domain" description="TFIIF beta subunit N-terminal" evidence="12">
    <location>
        <begin position="49"/>
        <end position="195"/>
    </location>
</feature>
<evidence type="ECO:0000256" key="5">
    <source>
        <dbReference type="ARBA" id="ARBA00023125"/>
    </source>
</evidence>
<dbReference type="AlphaFoldDB" id="A0A2I2GD01"/>
<feature type="region of interest" description="Disordered" evidence="10">
    <location>
        <begin position="339"/>
        <end position="368"/>
    </location>
</feature>
<dbReference type="InterPro" id="IPR040504">
    <property type="entry name" value="TFIIF_beta_N"/>
</dbReference>
<dbReference type="FunFam" id="1.10.10.10:FF:000035">
    <property type="entry name" value="General transcription factor IIF subunit 2"/>
    <property type="match status" value="1"/>
</dbReference>
<feature type="domain" description="TFIIF beta subunit HTH" evidence="11">
    <location>
        <begin position="259"/>
        <end position="323"/>
    </location>
</feature>
<keyword evidence="14" id="KW-1185">Reference proteome</keyword>
<dbReference type="GO" id="GO:0005674">
    <property type="term" value="C:transcription factor TFIIF complex"/>
    <property type="evidence" value="ECO:0007669"/>
    <property type="project" value="InterPro"/>
</dbReference>
<evidence type="ECO:0000256" key="3">
    <source>
        <dbReference type="ARBA" id="ARBA00021453"/>
    </source>
</evidence>
<feature type="compositionally biased region" description="Acidic residues" evidence="10">
    <location>
        <begin position="348"/>
        <end position="368"/>
    </location>
</feature>
<evidence type="ECO:0000259" key="11">
    <source>
        <dbReference type="Pfam" id="PF02270"/>
    </source>
</evidence>
<proteinExistence type="inferred from homology"/>
<evidence type="ECO:0000256" key="7">
    <source>
        <dbReference type="ARBA" id="ARBA00023242"/>
    </source>
</evidence>
<keyword evidence="5" id="KW-0238">DNA-binding</keyword>
<keyword evidence="4" id="KW-0805">Transcription regulation</keyword>
<dbReference type="GO" id="GO:0003677">
    <property type="term" value="F:DNA binding"/>
    <property type="evidence" value="ECO:0007669"/>
    <property type="project" value="UniProtKB-KW"/>
</dbReference>
<dbReference type="OrthoDB" id="26094at2759"/>
<evidence type="ECO:0000256" key="1">
    <source>
        <dbReference type="ARBA" id="ARBA00004123"/>
    </source>
</evidence>
<dbReference type="Proteomes" id="UP000234275">
    <property type="component" value="Unassembled WGS sequence"/>
</dbReference>
<evidence type="ECO:0000256" key="10">
    <source>
        <dbReference type="SAM" id="MobiDB-lite"/>
    </source>
</evidence>
<dbReference type="EMBL" id="MSFO01000003">
    <property type="protein sequence ID" value="PLB50742.1"/>
    <property type="molecule type" value="Genomic_DNA"/>
</dbReference>
<dbReference type="InterPro" id="IPR040450">
    <property type="entry name" value="TFIIF_beta_HTH"/>
</dbReference>
<dbReference type="GeneID" id="36556749"/>
<protein>
    <recommendedName>
        <fullName evidence="3">Transcription initiation factor IIF subunit beta</fullName>
    </recommendedName>
    <alternativeName>
        <fullName evidence="9">TFIIF medium subunit</fullName>
    </alternativeName>
    <alternativeName>
        <fullName evidence="8">TFIIF-beta</fullName>
    </alternativeName>
</protein>
<evidence type="ECO:0000256" key="9">
    <source>
        <dbReference type="ARBA" id="ARBA00081863"/>
    </source>
</evidence>
<dbReference type="STRING" id="1392250.A0A2I2GD01"/>
<dbReference type="SUPFAM" id="SSF46785">
    <property type="entry name" value="Winged helix' DNA-binding domain"/>
    <property type="match status" value="1"/>
</dbReference>
<gene>
    <name evidence="13" type="ORF">P170DRAFT_435925</name>
</gene>
<keyword evidence="7" id="KW-0539">Nucleus</keyword>
<dbReference type="Pfam" id="PF02270">
    <property type="entry name" value="TFIIF_beta"/>
    <property type="match status" value="1"/>
</dbReference>
<organism evidence="13 14">
    <name type="scientific">Aspergillus steynii IBT 23096</name>
    <dbReference type="NCBI Taxonomy" id="1392250"/>
    <lineage>
        <taxon>Eukaryota</taxon>
        <taxon>Fungi</taxon>
        <taxon>Dikarya</taxon>
        <taxon>Ascomycota</taxon>
        <taxon>Pezizomycotina</taxon>
        <taxon>Eurotiomycetes</taxon>
        <taxon>Eurotiomycetidae</taxon>
        <taxon>Eurotiales</taxon>
        <taxon>Aspergillaceae</taxon>
        <taxon>Aspergillus</taxon>
        <taxon>Aspergillus subgen. Circumdati</taxon>
    </lineage>
</organism>
<dbReference type="CDD" id="cd07980">
    <property type="entry name" value="TFIIF_beta"/>
    <property type="match status" value="1"/>
</dbReference>
<comment type="similarity">
    <text evidence="2">Belongs to the TFIIF beta subunit family.</text>
</comment>
<dbReference type="InterPro" id="IPR011039">
    <property type="entry name" value="TFIIF_interaction"/>
</dbReference>
<dbReference type="InterPro" id="IPR036390">
    <property type="entry name" value="WH_DNA-bd_sf"/>
</dbReference>
<evidence type="ECO:0000256" key="2">
    <source>
        <dbReference type="ARBA" id="ARBA00009543"/>
    </source>
</evidence>
<dbReference type="SUPFAM" id="SSF50916">
    <property type="entry name" value="Rap30/74 interaction domains"/>
    <property type="match status" value="1"/>
</dbReference>
<dbReference type="Gene3D" id="1.10.10.10">
    <property type="entry name" value="Winged helix-like DNA-binding domain superfamily/Winged helix DNA-binding domain"/>
    <property type="match status" value="1"/>
</dbReference>
<evidence type="ECO:0000313" key="14">
    <source>
        <dbReference type="Proteomes" id="UP000234275"/>
    </source>
</evidence>
<comment type="subcellular location">
    <subcellularLocation>
        <location evidence="1">Nucleus</location>
    </subcellularLocation>
</comment>
<dbReference type="PANTHER" id="PTHR10445">
    <property type="entry name" value="GENERAL TRANSCRIPTION FACTOR IIF SUBUNIT 2"/>
    <property type="match status" value="1"/>
</dbReference>
<dbReference type="VEuPathDB" id="FungiDB:P170DRAFT_435925"/>
<dbReference type="GO" id="GO:0006367">
    <property type="term" value="P:transcription initiation at RNA polymerase II promoter"/>
    <property type="evidence" value="ECO:0007669"/>
    <property type="project" value="InterPro"/>
</dbReference>
<dbReference type="InterPro" id="IPR003196">
    <property type="entry name" value="TFIIF_beta"/>
</dbReference>
<dbReference type="RefSeq" id="XP_024706044.1">
    <property type="nucleotide sequence ID" value="XM_024849050.1"/>
</dbReference>